<name>A0A150QU85_SORCE</name>
<dbReference type="EMBL" id="JEMA01000328">
    <property type="protein sequence ID" value="KYF71559.1"/>
    <property type="molecule type" value="Genomic_DNA"/>
</dbReference>
<protein>
    <submittedName>
        <fullName evidence="2">Uncharacterized protein</fullName>
    </submittedName>
</protein>
<organism evidence="2 3">
    <name type="scientific">Sorangium cellulosum</name>
    <name type="common">Polyangium cellulosum</name>
    <dbReference type="NCBI Taxonomy" id="56"/>
    <lineage>
        <taxon>Bacteria</taxon>
        <taxon>Pseudomonadati</taxon>
        <taxon>Myxococcota</taxon>
        <taxon>Polyangia</taxon>
        <taxon>Polyangiales</taxon>
        <taxon>Polyangiaceae</taxon>
        <taxon>Sorangium</taxon>
    </lineage>
</organism>
<accession>A0A150QU85</accession>
<comment type="caution">
    <text evidence="2">The sequence shown here is derived from an EMBL/GenBank/DDBJ whole genome shotgun (WGS) entry which is preliminary data.</text>
</comment>
<feature type="region of interest" description="Disordered" evidence="1">
    <location>
        <begin position="1"/>
        <end position="22"/>
    </location>
</feature>
<evidence type="ECO:0000313" key="2">
    <source>
        <dbReference type="EMBL" id="KYF71559.1"/>
    </source>
</evidence>
<evidence type="ECO:0000256" key="1">
    <source>
        <dbReference type="SAM" id="MobiDB-lite"/>
    </source>
</evidence>
<evidence type="ECO:0000313" key="3">
    <source>
        <dbReference type="Proteomes" id="UP000075260"/>
    </source>
</evidence>
<proteinExistence type="predicted"/>
<dbReference type="Proteomes" id="UP000075260">
    <property type="component" value="Unassembled WGS sequence"/>
</dbReference>
<reference evidence="2 3" key="1">
    <citation type="submission" date="2014-02" db="EMBL/GenBank/DDBJ databases">
        <title>The small core and large imbalanced accessory genome model reveals a collaborative survival strategy of Sorangium cellulosum strains in nature.</title>
        <authorList>
            <person name="Han K."/>
            <person name="Peng R."/>
            <person name="Blom J."/>
            <person name="Li Y.-Z."/>
        </authorList>
    </citation>
    <scope>NUCLEOTIDE SEQUENCE [LARGE SCALE GENOMIC DNA]</scope>
    <source>
        <strain evidence="2 3">So0008-312</strain>
    </source>
</reference>
<dbReference type="RefSeq" id="WP_061606910.1">
    <property type="nucleotide sequence ID" value="NZ_JEMA01000328.1"/>
</dbReference>
<sequence>MRSHSRAPLPSRTSRGEAHVFRGTCARTRSRFDDGILQIHRRLSTQAPKRFADLLQTIHPDDHEFAEAGFRHAARPCEFADLEYRLVRLDLEPADRRRLHGAGPVTPGLGPPGKGGIG</sequence>
<dbReference type="AlphaFoldDB" id="A0A150QU85"/>
<gene>
    <name evidence="2" type="ORF">BE15_21745</name>
</gene>
<feature type="region of interest" description="Disordered" evidence="1">
    <location>
        <begin position="98"/>
        <end position="118"/>
    </location>
</feature>